<dbReference type="EMBL" id="BMAO01023706">
    <property type="protein sequence ID" value="GFQ90454.1"/>
    <property type="molecule type" value="Genomic_DNA"/>
</dbReference>
<sequence length="218" mass="23688">GEPGHSVKRSKDTDCKVKSETLFNMEVPYVFFDTDQSYNPFMHPRMPGSSVSPESSVPAPSQSSAPAPSQSSAPAPSQSSAPAPSQSSAPAPLKGDRTDSKQQRLPIIKIVKNEENEYKVLPKPRDPLPKETSSDLDQTGKGGEGSSKSELDKVKKVSSGRVYEKAHTYAYVGGNLPKKTPESLSRESRHEKSEHGKKQKIPAETTETEHSSKTSFSF</sequence>
<reference evidence="2" key="1">
    <citation type="submission" date="2020-07" db="EMBL/GenBank/DDBJ databases">
        <title>Multicomponent nature underlies the extraordinary mechanical properties of spider dragline silk.</title>
        <authorList>
            <person name="Kono N."/>
            <person name="Nakamura H."/>
            <person name="Mori M."/>
            <person name="Yoshida Y."/>
            <person name="Ohtoshi R."/>
            <person name="Malay A.D."/>
            <person name="Moran D.A.P."/>
            <person name="Tomita M."/>
            <person name="Numata K."/>
            <person name="Arakawa K."/>
        </authorList>
    </citation>
    <scope>NUCLEOTIDE SEQUENCE</scope>
</reference>
<dbReference type="Proteomes" id="UP000887116">
    <property type="component" value="Unassembled WGS sequence"/>
</dbReference>
<feature type="compositionally biased region" description="Low complexity" evidence="1">
    <location>
        <begin position="49"/>
        <end position="92"/>
    </location>
</feature>
<evidence type="ECO:0000313" key="2">
    <source>
        <dbReference type="EMBL" id="GFQ90454.1"/>
    </source>
</evidence>
<evidence type="ECO:0000256" key="1">
    <source>
        <dbReference type="SAM" id="MobiDB-lite"/>
    </source>
</evidence>
<evidence type="ECO:0000313" key="3">
    <source>
        <dbReference type="Proteomes" id="UP000887116"/>
    </source>
</evidence>
<feature type="non-terminal residue" evidence="2">
    <location>
        <position position="218"/>
    </location>
</feature>
<gene>
    <name evidence="2" type="ORF">TNCT_280181</name>
</gene>
<feature type="compositionally biased region" description="Basic and acidic residues" evidence="1">
    <location>
        <begin position="111"/>
        <end position="133"/>
    </location>
</feature>
<comment type="caution">
    <text evidence="2">The sequence shown here is derived from an EMBL/GenBank/DDBJ whole genome shotgun (WGS) entry which is preliminary data.</text>
</comment>
<accession>A0A8X6KYZ0</accession>
<name>A0A8X6KYZ0_TRICU</name>
<dbReference type="AlphaFoldDB" id="A0A8X6KYZ0"/>
<keyword evidence="3" id="KW-1185">Reference proteome</keyword>
<organism evidence="2 3">
    <name type="scientific">Trichonephila clavata</name>
    <name type="common">Joro spider</name>
    <name type="synonym">Nephila clavata</name>
    <dbReference type="NCBI Taxonomy" id="2740835"/>
    <lineage>
        <taxon>Eukaryota</taxon>
        <taxon>Metazoa</taxon>
        <taxon>Ecdysozoa</taxon>
        <taxon>Arthropoda</taxon>
        <taxon>Chelicerata</taxon>
        <taxon>Arachnida</taxon>
        <taxon>Araneae</taxon>
        <taxon>Araneomorphae</taxon>
        <taxon>Entelegynae</taxon>
        <taxon>Araneoidea</taxon>
        <taxon>Nephilidae</taxon>
        <taxon>Trichonephila</taxon>
    </lineage>
</organism>
<feature type="compositionally biased region" description="Basic and acidic residues" evidence="1">
    <location>
        <begin position="179"/>
        <end position="196"/>
    </location>
</feature>
<protein>
    <submittedName>
        <fullName evidence="2">Uncharacterized protein</fullName>
    </submittedName>
</protein>
<proteinExistence type="predicted"/>
<feature type="region of interest" description="Disordered" evidence="1">
    <location>
        <begin position="35"/>
        <end position="218"/>
    </location>
</feature>
<dbReference type="OrthoDB" id="10577067at2759"/>